<keyword evidence="22" id="KW-1207">Sterol metabolism</keyword>
<evidence type="ECO:0000256" key="1">
    <source>
        <dbReference type="ARBA" id="ARBA00004491"/>
    </source>
</evidence>
<accession>A0A6B0S3F3</accession>
<feature type="disulfide bond" evidence="36">
    <location>
        <begin position="266"/>
        <end position="278"/>
    </location>
</feature>
<evidence type="ECO:0000256" key="10">
    <source>
        <dbReference type="ARBA" id="ARBA00022692"/>
    </source>
</evidence>
<feature type="disulfide bond" evidence="36">
    <location>
        <begin position="351"/>
        <end position="363"/>
    </location>
</feature>
<evidence type="ECO:0000256" key="25">
    <source>
        <dbReference type="ARBA" id="ARBA00023180"/>
    </source>
</evidence>
<keyword evidence="26" id="KW-0753">Steroid metabolism</keyword>
<dbReference type="GO" id="GO:0006898">
    <property type="term" value="P:receptor-mediated endocytosis"/>
    <property type="evidence" value="ECO:0007669"/>
    <property type="project" value="TreeGrafter"/>
</dbReference>
<feature type="disulfide bond" evidence="36">
    <location>
        <begin position="370"/>
        <end position="385"/>
    </location>
</feature>
<evidence type="ECO:0000256" key="13">
    <source>
        <dbReference type="ARBA" id="ARBA00022826"/>
    </source>
</evidence>
<dbReference type="GO" id="GO:0005249">
    <property type="term" value="F:voltage-gated potassium channel activity"/>
    <property type="evidence" value="ECO:0007669"/>
    <property type="project" value="InterPro"/>
</dbReference>
<evidence type="ECO:0000256" key="15">
    <source>
        <dbReference type="ARBA" id="ARBA00022958"/>
    </source>
</evidence>
<dbReference type="Pfam" id="PF00057">
    <property type="entry name" value="Ldl_recept_a"/>
    <property type="match status" value="8"/>
</dbReference>
<dbReference type="GO" id="GO:0034361">
    <property type="term" value="C:very-low-density lipoprotein particle"/>
    <property type="evidence" value="ECO:0007669"/>
    <property type="project" value="UniProtKB-KW"/>
</dbReference>
<evidence type="ECO:0000256" key="12">
    <source>
        <dbReference type="ARBA" id="ARBA00022737"/>
    </source>
</evidence>
<keyword evidence="18" id="KW-0406">Ion transport</keyword>
<dbReference type="InterPro" id="IPR002172">
    <property type="entry name" value="LDrepeatLR_classA_rpt"/>
</dbReference>
<dbReference type="Pfam" id="PF14670">
    <property type="entry name" value="FXa_inhibition"/>
    <property type="match status" value="2"/>
</dbReference>
<feature type="transmembrane region" description="Helical" evidence="38">
    <location>
        <begin position="1281"/>
        <end position="1302"/>
    </location>
</feature>
<evidence type="ECO:0000256" key="6">
    <source>
        <dbReference type="ARBA" id="ARBA00022536"/>
    </source>
</evidence>
<dbReference type="Gene3D" id="1.20.120.350">
    <property type="entry name" value="Voltage-gated potassium channels. Chain C"/>
    <property type="match status" value="1"/>
</dbReference>
<dbReference type="FunFam" id="4.10.400.10:FF:000051">
    <property type="entry name" value="Very low density lipoprotein receptor"/>
    <property type="match status" value="1"/>
</dbReference>
<evidence type="ECO:0000256" key="34">
    <source>
        <dbReference type="ARBA" id="ARBA00076754"/>
    </source>
</evidence>
<keyword evidence="24" id="KW-0168">Coated pit</keyword>
<dbReference type="SUPFAM" id="SSF57424">
    <property type="entry name" value="LDL receptor-like module"/>
    <property type="match status" value="8"/>
</dbReference>
<evidence type="ECO:0000256" key="14">
    <source>
        <dbReference type="ARBA" id="ARBA00022882"/>
    </source>
</evidence>
<feature type="disulfide bond" evidence="35">
    <location>
        <begin position="473"/>
        <end position="483"/>
    </location>
</feature>
<keyword evidence="10 38" id="KW-0812">Transmembrane</keyword>
<evidence type="ECO:0000256" key="19">
    <source>
        <dbReference type="ARBA" id="ARBA00023098"/>
    </source>
</evidence>
<dbReference type="GO" id="GO:0042562">
    <property type="term" value="F:hormone binding"/>
    <property type="evidence" value="ECO:0007669"/>
    <property type="project" value="TreeGrafter"/>
</dbReference>
<keyword evidence="14" id="KW-0851">Voltage-gated channel</keyword>
<keyword evidence="11" id="KW-0732">Signal</keyword>
<keyword evidence="25" id="KW-0325">Glycoprotein</keyword>
<evidence type="ECO:0000313" key="40">
    <source>
        <dbReference type="EMBL" id="MXQ94506.1"/>
    </source>
</evidence>
<dbReference type="Pfam" id="PF00058">
    <property type="entry name" value="Ldl_recept_b"/>
    <property type="match status" value="5"/>
</dbReference>
<dbReference type="Pfam" id="PF00520">
    <property type="entry name" value="Ion_trans"/>
    <property type="match status" value="1"/>
</dbReference>
<dbReference type="FunFam" id="2.120.10.30:FF:000002">
    <property type="entry name" value="low-density lipoprotein receptor isoform X1"/>
    <property type="match status" value="1"/>
</dbReference>
<feature type="disulfide bond" evidence="36">
    <location>
        <begin position="106"/>
        <end position="118"/>
    </location>
</feature>
<feature type="disulfide bond" evidence="36">
    <location>
        <begin position="207"/>
        <end position="222"/>
    </location>
</feature>
<evidence type="ECO:0000256" key="4">
    <source>
        <dbReference type="ARBA" id="ARBA00022448"/>
    </source>
</evidence>
<evidence type="ECO:0000256" key="11">
    <source>
        <dbReference type="ARBA" id="ARBA00022729"/>
    </source>
</evidence>
<proteinExistence type="inferred from homology"/>
<evidence type="ECO:0000256" key="37">
    <source>
        <dbReference type="PROSITE-ProRule" id="PRU00461"/>
    </source>
</evidence>
<dbReference type="PROSITE" id="PS01186">
    <property type="entry name" value="EGF_2"/>
    <property type="match status" value="1"/>
</dbReference>
<dbReference type="PROSITE" id="PS50068">
    <property type="entry name" value="LDLRA_2"/>
    <property type="match status" value="8"/>
</dbReference>
<keyword evidence="5" id="KW-1003">Cell membrane</keyword>
<keyword evidence="7" id="KW-0633">Potassium transport</keyword>
<feature type="repeat" description="LDL-receptor class B" evidence="37">
    <location>
        <begin position="685"/>
        <end position="729"/>
    </location>
</feature>
<name>A0A6B0S3F3_9CETA</name>
<dbReference type="Gene3D" id="2.120.10.30">
    <property type="entry name" value="TolB, C-terminal domain"/>
    <property type="match status" value="1"/>
</dbReference>
<feature type="disulfide bond" evidence="36">
    <location>
        <begin position="319"/>
        <end position="337"/>
    </location>
</feature>
<dbReference type="FunFam" id="2.10.25.10:FF:000009">
    <property type="entry name" value="Low-density lipoprotein receptor isoform 1"/>
    <property type="match status" value="1"/>
</dbReference>
<feature type="repeat" description="LDL-receptor class B" evidence="37">
    <location>
        <begin position="598"/>
        <end position="640"/>
    </location>
</feature>
<evidence type="ECO:0000256" key="23">
    <source>
        <dbReference type="ARBA" id="ARBA00023170"/>
    </source>
</evidence>
<dbReference type="GO" id="GO:0043235">
    <property type="term" value="C:receptor complex"/>
    <property type="evidence" value="ECO:0007669"/>
    <property type="project" value="TreeGrafter"/>
</dbReference>
<dbReference type="Proteomes" id="UP000322234">
    <property type="component" value="Unassembled WGS sequence"/>
</dbReference>
<evidence type="ECO:0000256" key="33">
    <source>
        <dbReference type="ARBA" id="ARBA00070150"/>
    </source>
</evidence>
<dbReference type="InterPro" id="IPR000742">
    <property type="entry name" value="EGF"/>
</dbReference>
<feature type="disulfide bond" evidence="36">
    <location>
        <begin position="234"/>
        <end position="252"/>
    </location>
</feature>
<dbReference type="InterPro" id="IPR003971">
    <property type="entry name" value="K_chnl_volt-dep_Kv5/Kv9"/>
</dbReference>
<keyword evidence="41" id="KW-1185">Reference proteome</keyword>
<dbReference type="PROSITE" id="PS51120">
    <property type="entry name" value="LDLRB"/>
    <property type="match status" value="4"/>
</dbReference>
<dbReference type="InterPro" id="IPR001881">
    <property type="entry name" value="EGF-like_Ca-bd_dom"/>
</dbReference>
<feature type="disulfide bond" evidence="36">
    <location>
        <begin position="227"/>
        <end position="239"/>
    </location>
</feature>
<dbReference type="InterPro" id="IPR011333">
    <property type="entry name" value="SKP1/BTB/POZ_sf"/>
</dbReference>
<evidence type="ECO:0000256" key="3">
    <source>
        <dbReference type="ARBA" id="ARBA00016419"/>
    </source>
</evidence>
<dbReference type="FunFam" id="4.10.400.10:FF:000057">
    <property type="entry name" value="Very low density lipoprotein receptor"/>
    <property type="match status" value="1"/>
</dbReference>
<dbReference type="GO" id="GO:0006869">
    <property type="term" value="P:lipid transport"/>
    <property type="evidence" value="ECO:0007669"/>
    <property type="project" value="UniProtKB-KW"/>
</dbReference>
<keyword evidence="13" id="KW-0631">Potassium channel</keyword>
<keyword evidence="27" id="KW-0407">Ion channel</keyword>
<dbReference type="FunFam" id="4.10.400.10:FF:000049">
    <property type="entry name" value="Very low density lipoprotein receptor"/>
    <property type="match status" value="1"/>
</dbReference>
<dbReference type="InterPro" id="IPR009030">
    <property type="entry name" value="Growth_fac_rcpt_cys_sf"/>
</dbReference>
<dbReference type="GO" id="GO:0008076">
    <property type="term" value="C:voltage-gated potassium channel complex"/>
    <property type="evidence" value="ECO:0007669"/>
    <property type="project" value="InterPro"/>
</dbReference>
<dbReference type="InterPro" id="IPR003968">
    <property type="entry name" value="K_chnl_volt-dep_Kv"/>
</dbReference>
<dbReference type="InterPro" id="IPR003131">
    <property type="entry name" value="T1-type_BTB"/>
</dbReference>
<keyword evidence="20 38" id="KW-0472">Membrane</keyword>
<evidence type="ECO:0000256" key="24">
    <source>
        <dbReference type="ARBA" id="ARBA00023176"/>
    </source>
</evidence>
<dbReference type="GO" id="GO:0051260">
    <property type="term" value="P:protein homooligomerization"/>
    <property type="evidence" value="ECO:0007669"/>
    <property type="project" value="InterPro"/>
</dbReference>
<evidence type="ECO:0000256" key="26">
    <source>
        <dbReference type="ARBA" id="ARBA00023221"/>
    </source>
</evidence>
<feature type="disulfide bond" evidence="36">
    <location>
        <begin position="399"/>
        <end position="417"/>
    </location>
</feature>
<evidence type="ECO:0000256" key="22">
    <source>
        <dbReference type="ARBA" id="ARBA00023166"/>
    </source>
</evidence>
<dbReference type="Pfam" id="PF07645">
    <property type="entry name" value="EGF_CA"/>
    <property type="match status" value="1"/>
</dbReference>
<feature type="disulfide bond" evidence="36">
    <location>
        <begin position="358"/>
        <end position="376"/>
    </location>
</feature>
<dbReference type="SUPFAM" id="SSF54695">
    <property type="entry name" value="POZ domain"/>
    <property type="match status" value="1"/>
</dbReference>
<keyword evidence="28" id="KW-0850">VLDL</keyword>
<evidence type="ECO:0000256" key="5">
    <source>
        <dbReference type="ARBA" id="ARBA00022475"/>
    </source>
</evidence>
<dbReference type="FunFam" id="3.30.710.10:FF:000093">
    <property type="entry name" value="Potassium voltage-gated channel subfamily V member 2"/>
    <property type="match status" value="1"/>
</dbReference>
<feature type="disulfide bond" evidence="36">
    <location>
        <begin position="246"/>
        <end position="261"/>
    </location>
</feature>
<dbReference type="Gene3D" id="1.10.287.70">
    <property type="match status" value="1"/>
</dbReference>
<dbReference type="FunFam" id="1.20.120.350:FF:000042">
    <property type="entry name" value="Potassium voltage-gated channel subfamily V member 2"/>
    <property type="match status" value="1"/>
</dbReference>
<dbReference type="PROSITE" id="PS50026">
    <property type="entry name" value="EGF_3"/>
    <property type="match status" value="1"/>
</dbReference>
<dbReference type="SMART" id="SM00192">
    <property type="entry name" value="LDLa"/>
    <property type="match status" value="8"/>
</dbReference>
<dbReference type="FunFam" id="4.10.400.10:FF:000025">
    <property type="entry name" value="Very low density lipoprotein receptor"/>
    <property type="match status" value="1"/>
</dbReference>
<keyword evidence="9" id="KW-0254">Endocytosis</keyword>
<dbReference type="InterPro" id="IPR000152">
    <property type="entry name" value="EGF-type_Asp/Asn_hydroxyl_site"/>
</dbReference>
<dbReference type="GO" id="GO:0005509">
    <property type="term" value="F:calcium ion binding"/>
    <property type="evidence" value="ECO:0007669"/>
    <property type="project" value="InterPro"/>
</dbReference>
<evidence type="ECO:0000256" key="7">
    <source>
        <dbReference type="ARBA" id="ARBA00022538"/>
    </source>
</evidence>
<dbReference type="GO" id="GO:0005905">
    <property type="term" value="C:clathrin-coated pit"/>
    <property type="evidence" value="ECO:0007669"/>
    <property type="project" value="UniProtKB-SubCell"/>
</dbReference>
<dbReference type="PROSITE" id="PS01209">
    <property type="entry name" value="LDLRA_1"/>
    <property type="match status" value="4"/>
</dbReference>
<dbReference type="CDD" id="cd00112">
    <property type="entry name" value="LDLa"/>
    <property type="match status" value="8"/>
</dbReference>
<evidence type="ECO:0000256" key="8">
    <source>
        <dbReference type="ARBA" id="ARBA00022548"/>
    </source>
</evidence>
<dbReference type="GO" id="GO:0008203">
    <property type="term" value="P:cholesterol metabolic process"/>
    <property type="evidence" value="ECO:0007669"/>
    <property type="project" value="UniProtKB-KW"/>
</dbReference>
<dbReference type="InterPro" id="IPR049883">
    <property type="entry name" value="NOTCH1_EGF-like"/>
</dbReference>
<dbReference type="SUPFAM" id="SSF57184">
    <property type="entry name" value="Growth factor receptor domain"/>
    <property type="match status" value="1"/>
</dbReference>
<keyword evidence="23" id="KW-0675">Receptor</keyword>
<feature type="disulfide bond" evidence="36">
    <location>
        <begin position="312"/>
        <end position="324"/>
    </location>
</feature>
<evidence type="ECO:0000256" key="32">
    <source>
        <dbReference type="ARBA" id="ARBA00065708"/>
    </source>
</evidence>
<keyword evidence="6 35" id="KW-0245">EGF-like domain</keyword>
<dbReference type="FunFam" id="1.10.287.70:FF:000005">
    <property type="entry name" value="potassium voltage-gated channel subfamily G member 1"/>
    <property type="match status" value="1"/>
</dbReference>
<feature type="disulfide bond" evidence="36">
    <location>
        <begin position="273"/>
        <end position="291"/>
    </location>
</feature>
<feature type="disulfide bond" evidence="36">
    <location>
        <begin position="145"/>
        <end position="157"/>
    </location>
</feature>
<dbReference type="PRINTS" id="PR01494">
    <property type="entry name" value="KV9CHANNEL"/>
</dbReference>
<dbReference type="SUPFAM" id="SSF63825">
    <property type="entry name" value="YWTD domain"/>
    <property type="match status" value="1"/>
</dbReference>
<dbReference type="SMART" id="SM00179">
    <property type="entry name" value="EGF_CA"/>
    <property type="match status" value="2"/>
</dbReference>
<dbReference type="PROSITE" id="PS01187">
    <property type="entry name" value="EGF_CA"/>
    <property type="match status" value="1"/>
</dbReference>
<evidence type="ECO:0000256" key="28">
    <source>
        <dbReference type="ARBA" id="ARBA00023313"/>
    </source>
</evidence>
<dbReference type="PROSITE" id="PS00010">
    <property type="entry name" value="ASX_HYDROXYL"/>
    <property type="match status" value="2"/>
</dbReference>
<dbReference type="Gene3D" id="2.10.25.10">
    <property type="entry name" value="Laminin"/>
    <property type="match status" value="3"/>
</dbReference>
<evidence type="ECO:0000256" key="36">
    <source>
        <dbReference type="PROSITE-ProRule" id="PRU00124"/>
    </source>
</evidence>
<keyword evidence="16 38" id="KW-1133">Transmembrane helix</keyword>
<evidence type="ECO:0000256" key="18">
    <source>
        <dbReference type="ARBA" id="ARBA00023065"/>
    </source>
</evidence>
<dbReference type="FunFam" id="4.10.400.10:FF:000043">
    <property type="entry name" value="Very low density lipoprotein receptor"/>
    <property type="match status" value="1"/>
</dbReference>
<keyword evidence="4" id="KW-0813">Transport</keyword>
<evidence type="ECO:0000256" key="2">
    <source>
        <dbReference type="ARBA" id="ARBA00004651"/>
    </source>
</evidence>
<feature type="disulfide bond" evidence="36">
    <location>
        <begin position="113"/>
        <end position="131"/>
    </location>
</feature>
<dbReference type="PRINTS" id="PR00169">
    <property type="entry name" value="KCHANNEL"/>
</dbReference>
<evidence type="ECO:0000256" key="30">
    <source>
        <dbReference type="ARBA" id="ARBA00060936"/>
    </source>
</evidence>
<keyword evidence="21 35" id="KW-1015">Disulfide bond</keyword>
<evidence type="ECO:0000256" key="16">
    <source>
        <dbReference type="ARBA" id="ARBA00022989"/>
    </source>
</evidence>
<feature type="domain" description="EGF-like" evidence="39">
    <location>
        <begin position="469"/>
        <end position="504"/>
    </location>
</feature>
<dbReference type="CDD" id="cd00054">
    <property type="entry name" value="EGF_CA"/>
    <property type="match status" value="1"/>
</dbReference>
<dbReference type="SUPFAM" id="SSF81324">
    <property type="entry name" value="Voltage-gated potassium channels"/>
    <property type="match status" value="1"/>
</dbReference>
<comment type="caution">
    <text evidence="35">Lacks conserved residue(s) required for the propagation of feature annotation.</text>
</comment>
<feature type="repeat" description="LDL-receptor class B" evidence="37">
    <location>
        <begin position="641"/>
        <end position="684"/>
    </location>
</feature>
<feature type="disulfide bond" evidence="36">
    <location>
        <begin position="125"/>
        <end position="140"/>
    </location>
</feature>
<dbReference type="InterPro" id="IPR018097">
    <property type="entry name" value="EGF_Ca-bd_CS"/>
</dbReference>
<keyword evidence="19" id="KW-0443">Lipid metabolism</keyword>
<dbReference type="FunFam" id="4.10.400.10:FF:000053">
    <property type="entry name" value="Very low density lipoprotein receptor"/>
    <property type="match status" value="1"/>
</dbReference>
<feature type="disulfide bond" evidence="36">
    <location>
        <begin position="331"/>
        <end position="346"/>
    </location>
</feature>
<feature type="transmembrane region" description="Helical" evidence="38">
    <location>
        <begin position="1342"/>
        <end position="1363"/>
    </location>
</feature>
<dbReference type="PANTHER" id="PTHR22722:SF15">
    <property type="entry name" value="LOW-DENSITY LIPOPROTEIN RECEPTOR-RELATED"/>
    <property type="match status" value="1"/>
</dbReference>
<dbReference type="GO" id="GO:0007399">
    <property type="term" value="P:nervous system development"/>
    <property type="evidence" value="ECO:0007669"/>
    <property type="project" value="UniProtKB-ARBA"/>
</dbReference>
<dbReference type="FunFam" id="4.10.400.10:FF:000046">
    <property type="entry name" value="Very low density lipoprotein receptor"/>
    <property type="match status" value="1"/>
</dbReference>
<feature type="repeat" description="LDL-receptor class B" evidence="37">
    <location>
        <begin position="554"/>
        <end position="597"/>
    </location>
</feature>
<evidence type="ECO:0000256" key="27">
    <source>
        <dbReference type="ARBA" id="ARBA00023303"/>
    </source>
</evidence>
<dbReference type="InterPro" id="IPR036055">
    <property type="entry name" value="LDL_receptor-like_sf"/>
</dbReference>
<dbReference type="InterPro" id="IPR005821">
    <property type="entry name" value="Ion_trans_dom"/>
</dbReference>
<dbReference type="InterPro" id="IPR051221">
    <property type="entry name" value="LDLR-related"/>
</dbReference>
<dbReference type="EMBL" id="VBQZ03000113">
    <property type="protein sequence ID" value="MXQ94506.1"/>
    <property type="molecule type" value="Genomic_DNA"/>
</dbReference>
<dbReference type="Pfam" id="PF02214">
    <property type="entry name" value="BTB_2"/>
    <property type="match status" value="1"/>
</dbReference>
<evidence type="ECO:0000259" key="39">
    <source>
        <dbReference type="PROSITE" id="PS50026"/>
    </source>
</evidence>
<protein>
    <recommendedName>
        <fullName evidence="33">Potassium voltage-gated channel subfamily V member 2</fullName>
    </recommendedName>
    <alternativeName>
        <fullName evidence="3">Very low-density lipoprotein receptor</fullName>
    </alternativeName>
    <alternativeName>
        <fullName evidence="34">Voltage-gated potassium channel subunit Kv8.2</fullName>
    </alternativeName>
</protein>
<evidence type="ECO:0000256" key="9">
    <source>
        <dbReference type="ARBA" id="ARBA00022583"/>
    </source>
</evidence>
<evidence type="ECO:0000256" key="21">
    <source>
        <dbReference type="ARBA" id="ARBA00023157"/>
    </source>
</evidence>
<evidence type="ECO:0000256" key="20">
    <source>
        <dbReference type="ARBA" id="ARBA00023136"/>
    </source>
</evidence>
<evidence type="ECO:0000256" key="31">
    <source>
        <dbReference type="ARBA" id="ARBA00064645"/>
    </source>
</evidence>
<comment type="similarity">
    <text evidence="30">Belongs to the potassium channel family. V (TC 1.A.1.2) subfamily. Kv8.2/KCNV2 sub-subfamily.</text>
</comment>
<sequence>MGTCGPASSSSAAAAAPLYRVKFLSEPDTETSLCCGHFFWTAPAKVPLGALQRTLAHLEGLAFTGQLDNNSRLPVKCMKTPEFLGASKMPAYLGNNVTYLGRKAKCEANQFQCTNGRCITLLWKCDGDEDCTDGSDEKNCVKKTCAESDFVCNNGQCVPNRWQCDGDPDCEDGSDESPEQCHMRTCRINEISCGARSTQCIPVSWRCDGENDCDSGEDEENCGNVTCSSDEFTCSSGRCISRNFMCNGQDDCSDGSDELDCAPPTCGPHEFQCSTSSCIPISWVCDDDADCSDQSDESLEQCGRQPVIHTRCPASEIQCGSGECIHKKWRCDGDPDCKDGSDEVNCPSRTCRPDQFECEDGSCIHGSRQCNGIRDCVDGSDEVNCKNVNQCLGPGKFKCRSGECIDISKVCNQKQDCRDWSDEPLKECHVNECLVNNGGCSHICKDLVIGYECDCAAGFELIDRKTCGDIDECQNPGICSQICINLKGGYKCECSRGYQMDLATGVCKAVGKEPSLIFTNRRDIRKIGLERKEYIQLVEQLRNTVALDADIAAQKLFWADLSQKAIFSASIDDKVGRHVKMIDNVYNPAAIAVDWVYKTIYWTDAASKTISVATLDGTKRKFLFNSDLREPASIAVDPLSGFVYWSDWGEPAKIEKAGMNGFDRRALVTADIQWPNGITLDLIKGRLYWLDSKLHMLSSVDLNGQDRRIVLKSLEFLAHPLALTIFEDRVYWIDGENEAVYGANKFTGSELATLVNNLNDAQDIIVYHELVQPSGKNWCEEDVENGGCEYLCLPAPQINDHSPKYTCSCPNGYNLEDNGRECHSTATTVNYNETKDTNTAEISPTSGLVPGGINVTTAVSEVSVPPKGTSAAWAILPLLLLAMAAVGGYLMWRNWQHKNMKSMNFDNPVYLKTTEEDLSIDIGRHSASVGHTYPAPGEAAATTERVEGGGADTPLVSTTLNVNVGGHSYHLDYTELACYPKTRLGRLATSTSRSRQLGLCDDYEVQTDEYFFDRDPEVFQLIYNFYSSGVLLVRDELCPRSFLEELGYWGVRLKYTPRCCRICFEERRDDLSEQLKIQRELRAQAQAEEAEELFQDMRFYGAQRRRLWNLMEKPFSSVAAKAIGVASSLFVLISVVALALNTVEEMQQQPERGEGGGNPRPFLEHVETLCMAFFTLEFLLRLASTPDLRRFARSALNLVDLVAILPLYLQLLLECFTSEDQLHVKGSPREHDLETMGRVGKVGQVLRVMRLLRIFRILKLARHSTGLRAFGFTLRQCYQQVGCLMLFITMGILTFAAAVYSVEHDVQGTNFTSIPHAWWWAAVSISTVGYGDMYPETHLGRLFAFLCIAFGIILNGMPISILYNKFSDYYSKLKAYEYTAIRRERGNVEFLQRARKKIAECLAGSNSQATPRLNS</sequence>
<comment type="function">
    <text evidence="29">Potassium channel subunit. Modulates channel activity by shifting the threshold and the half-maximal activation to more negative values.</text>
</comment>
<comment type="subunit">
    <text evidence="31">Homooligomer. Binds to the extracellular matrix protein Reelin/RELN. Interacts with LRP8. Interacts with LDLRAP1. Interacts with SNX17. Interacts with DAB1. Interacts with PCSK9. Interacts with PAFAH1B3 and PAFAH1B2, the catalytic complex of (PAF-AH (I)) heterotetrameric enzyme; these interactions may modulate the Reelin pathway. Interacts with STX5; this interaction mediates VLDLR translocation from the endoplasmic reticulum to the plasma membrane. Interacts with CLU.</text>
</comment>
<keyword evidence="12" id="KW-0677">Repeat</keyword>
<feature type="disulfide bond" evidence="36">
    <location>
        <begin position="152"/>
        <end position="170"/>
    </location>
</feature>
<keyword evidence="8" id="KW-0153">Cholesterol metabolism</keyword>
<dbReference type="SMART" id="SM00135">
    <property type="entry name" value="LY"/>
    <property type="match status" value="5"/>
</dbReference>
<dbReference type="GO" id="GO:0016324">
    <property type="term" value="C:apical plasma membrane"/>
    <property type="evidence" value="ECO:0007669"/>
    <property type="project" value="TreeGrafter"/>
</dbReference>
<evidence type="ECO:0000256" key="38">
    <source>
        <dbReference type="SAM" id="Phobius"/>
    </source>
</evidence>
<dbReference type="PANTHER" id="PTHR22722">
    <property type="entry name" value="LOW-DENSITY LIPOPROTEIN RECEPTOR-RELATED PROTEIN 2-RELATED"/>
    <property type="match status" value="1"/>
</dbReference>
<dbReference type="InterPro" id="IPR000033">
    <property type="entry name" value="LDLR_classB_rpt"/>
</dbReference>
<dbReference type="SMART" id="SM00181">
    <property type="entry name" value="EGF"/>
    <property type="match status" value="6"/>
</dbReference>
<evidence type="ECO:0000256" key="29">
    <source>
        <dbReference type="ARBA" id="ARBA00056149"/>
    </source>
</evidence>
<dbReference type="FunFam" id="2.10.25.10:FF:000052">
    <property type="entry name" value="low-density lipoprotein receptor isoform X1"/>
    <property type="match status" value="1"/>
</dbReference>
<dbReference type="InterPro" id="IPR011042">
    <property type="entry name" value="6-blade_b-propeller_TolB-like"/>
</dbReference>
<dbReference type="InterPro" id="IPR023415">
    <property type="entry name" value="LDLR_class-A_CS"/>
</dbReference>
<dbReference type="Gene3D" id="4.10.400.10">
    <property type="entry name" value="Low-density Lipoprotein Receptor"/>
    <property type="match status" value="8"/>
</dbReference>
<comment type="subunit">
    <text evidence="32">Heteromultimer with KCNB1, KCNC1 and KCNF1. Does not form homomultimers.</text>
</comment>
<comment type="subcellular location">
    <subcellularLocation>
        <location evidence="2">Cell membrane</location>
        <topology evidence="2">Multi-pass membrane protein</topology>
    </subcellularLocation>
    <subcellularLocation>
        <location evidence="1">Membrane</location>
        <location evidence="1">Clathrin-coated pit</location>
        <topology evidence="1">Single-pass type I membrane protein</topology>
    </subcellularLocation>
</comment>
<dbReference type="PRINTS" id="PR01491">
    <property type="entry name" value="KVCHANNEL"/>
</dbReference>
<evidence type="ECO:0000256" key="17">
    <source>
        <dbReference type="ARBA" id="ARBA00023055"/>
    </source>
</evidence>
<dbReference type="Gene3D" id="3.30.710.10">
    <property type="entry name" value="Potassium Channel Kv1.1, Chain A"/>
    <property type="match status" value="1"/>
</dbReference>
<keyword evidence="17" id="KW-0445">Lipid transport</keyword>
<evidence type="ECO:0000313" key="41">
    <source>
        <dbReference type="Proteomes" id="UP000322234"/>
    </source>
</evidence>
<reference evidence="40" key="1">
    <citation type="submission" date="2019-10" db="EMBL/GenBank/DDBJ databases">
        <title>The sequence and de novo assembly of the wild yak genome.</title>
        <authorList>
            <person name="Liu Y."/>
        </authorList>
    </citation>
    <scope>NUCLEOTIDE SEQUENCE [LARGE SCALE GENOMIC DNA]</scope>
    <source>
        <strain evidence="40">WY2019</strain>
    </source>
</reference>
<feature type="transmembrane region" description="Helical" evidence="38">
    <location>
        <begin position="871"/>
        <end position="892"/>
    </location>
</feature>
<dbReference type="InterPro" id="IPR027359">
    <property type="entry name" value="Volt_channel_dom_sf"/>
</dbReference>
<organism evidence="40 41">
    <name type="scientific">Bos mutus</name>
    <name type="common">wild yak</name>
    <dbReference type="NCBI Taxonomy" id="72004"/>
    <lineage>
        <taxon>Eukaryota</taxon>
        <taxon>Metazoa</taxon>
        <taxon>Chordata</taxon>
        <taxon>Craniata</taxon>
        <taxon>Vertebrata</taxon>
        <taxon>Euteleostomi</taxon>
        <taxon>Mammalia</taxon>
        <taxon>Eutheria</taxon>
        <taxon>Laurasiatheria</taxon>
        <taxon>Artiodactyla</taxon>
        <taxon>Ruminantia</taxon>
        <taxon>Pecora</taxon>
        <taxon>Bovidae</taxon>
        <taxon>Bovinae</taxon>
        <taxon>Bos</taxon>
    </lineage>
</organism>
<gene>
    <name evidence="40" type="ORF">E5288_WYG003879</name>
</gene>
<comment type="caution">
    <text evidence="40">The sequence shown here is derived from an EMBL/GenBank/DDBJ whole genome shotgun (WGS) entry which is preliminary data.</text>
</comment>
<keyword evidence="15" id="KW-0630">Potassium</keyword>
<evidence type="ECO:0000256" key="35">
    <source>
        <dbReference type="PROSITE-ProRule" id="PRU00076"/>
    </source>
</evidence>
<dbReference type="FunFam" id="4.10.400.10:FF:000038">
    <property type="entry name" value="Very low density lipoprotein receptor"/>
    <property type="match status" value="1"/>
</dbReference>